<reference evidence="12 13" key="1">
    <citation type="submission" date="2018-06" db="EMBL/GenBank/DDBJ databases">
        <authorList>
            <consortium name="Pathogen Informatics"/>
            <person name="Doyle S."/>
        </authorList>
    </citation>
    <scope>NUCLEOTIDE SEQUENCE [LARGE SCALE GENOMIC DNA]</scope>
    <source>
        <strain evidence="12 13">NCTC4824</strain>
    </source>
</reference>
<dbReference type="SUPFAM" id="SSF109604">
    <property type="entry name" value="HD-domain/PDEase-like"/>
    <property type="match status" value="1"/>
</dbReference>
<dbReference type="AlphaFoldDB" id="A0A2X4VZT1"/>
<keyword evidence="7 10" id="KW-0648">Protein biosynthesis</keyword>
<name>A0A2X4VZT1_LEDLE</name>
<dbReference type="STRING" id="1348624.GCA_001591545_00749"/>
<keyword evidence="13" id="KW-1185">Reference proteome</keyword>
<dbReference type="GO" id="GO:0005829">
    <property type="term" value="C:cytosol"/>
    <property type="evidence" value="ECO:0007669"/>
    <property type="project" value="TreeGrafter"/>
</dbReference>
<comment type="catalytic activity">
    <reaction evidence="9 10">
        <text>tRNA(Gly) + glycine + ATP = glycyl-tRNA(Gly) + AMP + diphosphate</text>
        <dbReference type="Rhea" id="RHEA:16013"/>
        <dbReference type="Rhea" id="RHEA-COMP:9664"/>
        <dbReference type="Rhea" id="RHEA-COMP:9683"/>
        <dbReference type="ChEBI" id="CHEBI:30616"/>
        <dbReference type="ChEBI" id="CHEBI:33019"/>
        <dbReference type="ChEBI" id="CHEBI:57305"/>
        <dbReference type="ChEBI" id="CHEBI:78442"/>
        <dbReference type="ChEBI" id="CHEBI:78522"/>
        <dbReference type="ChEBI" id="CHEBI:456215"/>
        <dbReference type="EC" id="6.1.1.14"/>
    </reaction>
</comment>
<evidence type="ECO:0000313" key="12">
    <source>
        <dbReference type="EMBL" id="SQI55929.1"/>
    </source>
</evidence>
<dbReference type="GO" id="GO:0006426">
    <property type="term" value="P:glycyl-tRNA aminoacylation"/>
    <property type="evidence" value="ECO:0007669"/>
    <property type="project" value="UniProtKB-UniRule"/>
</dbReference>
<dbReference type="GO" id="GO:0004820">
    <property type="term" value="F:glycine-tRNA ligase activity"/>
    <property type="evidence" value="ECO:0007669"/>
    <property type="project" value="UniProtKB-UniRule"/>
</dbReference>
<dbReference type="RefSeq" id="WP_066137406.1">
    <property type="nucleotide sequence ID" value="NZ_CBCSGM010000001.1"/>
</dbReference>
<dbReference type="InterPro" id="IPR008909">
    <property type="entry name" value="DALR_anticod-bd"/>
</dbReference>
<accession>A0A2X4VZT1</accession>
<dbReference type="InterPro" id="IPR015944">
    <property type="entry name" value="Gly-tRNA-synth_bsu"/>
</dbReference>
<evidence type="ECO:0000256" key="9">
    <source>
        <dbReference type="ARBA" id="ARBA00047937"/>
    </source>
</evidence>
<evidence type="ECO:0000313" key="13">
    <source>
        <dbReference type="Proteomes" id="UP000249134"/>
    </source>
</evidence>
<dbReference type="PRINTS" id="PR01045">
    <property type="entry name" value="TRNASYNTHGB"/>
</dbReference>
<dbReference type="GO" id="GO:0006420">
    <property type="term" value="P:arginyl-tRNA aminoacylation"/>
    <property type="evidence" value="ECO:0007669"/>
    <property type="project" value="InterPro"/>
</dbReference>
<keyword evidence="8 10" id="KW-0030">Aminoacyl-tRNA synthetase</keyword>
<dbReference type="Proteomes" id="UP000249134">
    <property type="component" value="Chromosome 1"/>
</dbReference>
<dbReference type="GO" id="GO:0005524">
    <property type="term" value="F:ATP binding"/>
    <property type="evidence" value="ECO:0007669"/>
    <property type="project" value="UniProtKB-UniRule"/>
</dbReference>
<dbReference type="NCBIfam" id="TIGR00211">
    <property type="entry name" value="glyS"/>
    <property type="match status" value="1"/>
</dbReference>
<dbReference type="GO" id="GO:0004814">
    <property type="term" value="F:arginine-tRNA ligase activity"/>
    <property type="evidence" value="ECO:0007669"/>
    <property type="project" value="InterPro"/>
</dbReference>
<evidence type="ECO:0000256" key="4">
    <source>
        <dbReference type="ARBA" id="ARBA00022598"/>
    </source>
</evidence>
<dbReference type="EMBL" id="LS483476">
    <property type="protein sequence ID" value="SQI55929.1"/>
    <property type="molecule type" value="Genomic_DNA"/>
</dbReference>
<keyword evidence="3 10" id="KW-0963">Cytoplasm</keyword>
<evidence type="ECO:0000256" key="3">
    <source>
        <dbReference type="ARBA" id="ARBA00022490"/>
    </source>
</evidence>
<gene>
    <name evidence="10 12" type="primary">glyS</name>
    <name evidence="12" type="ORF">NCTC4824_01669</name>
</gene>
<evidence type="ECO:0000256" key="6">
    <source>
        <dbReference type="ARBA" id="ARBA00022840"/>
    </source>
</evidence>
<keyword evidence="4 10" id="KW-0436">Ligase</keyword>
<evidence type="ECO:0000259" key="11">
    <source>
        <dbReference type="Pfam" id="PF05746"/>
    </source>
</evidence>
<dbReference type="Pfam" id="PF02092">
    <property type="entry name" value="tRNA_synt_2f"/>
    <property type="match status" value="1"/>
</dbReference>
<comment type="subunit">
    <text evidence="10">Tetramer of two alpha and two beta subunits.</text>
</comment>
<dbReference type="KEGG" id="blen:NCTC4824_01669"/>
<comment type="subcellular location">
    <subcellularLocation>
        <location evidence="1 10">Cytoplasm</location>
    </subcellularLocation>
</comment>
<sequence>MNNQDLLLEIGIEEMPARFILDAIENLEKKMLTWLEGKRIEHGDIKVFSTPRRLAVLVQDVAVSQKDVEEEAKGPAKKVALDQEGEWSKAAIGFSRSQGVSAEEIFFKELKGVEYAYVKKFTKGEDTIALLPELADMIKTLHFPNSMRWGNKDLRFLRPIRWIVALFGHEIIPFSVANIQASAKTDGHRFLGEEIEISEPIDYEKLLQNQYVIVDYQKRMQMIKDQIEDLSNNKKWVIPEDDELMSEVTNLVEYPTVFAGTFNEEFLHLPEEVLITSMKAHQRYFPVKDETGALLPNFIGVRNGNEYHLETVTRGNEKVLKARLADADFFYKEDQKMQIEQVLPKLEAIIYHEKIGTLAEKVKRIRKIAAELAIMIDMPDELRQQTDRAAEISKFDLVTNMVNEFPELQGIMGEKYALQQGEHPEVAKAVNEHYQPRHADDAVPTATIGSLVSIADKLDSIVTSFAIGLIPTGSQDPYALRRQATGIIHILLEKDWNVSLTDLLKKAITIARNSLEVKEDLFQQLRQFIKLRLKFMLQAEGIRHDIVESVLEGEFNSVPDIVGRAKALETMKNDETFKETIESFSRVLNIASKGREGIIVDTSLFENEYEETLYQKWQTLQETSVSKLKPAERLEALASLQPAISAYFDHTMVMAEQEKLKENRLSQMTHLAKLIGAYAAMNEIQVK</sequence>
<dbReference type="PANTHER" id="PTHR30075:SF2">
    <property type="entry name" value="GLYCINE--TRNA LIGASE, CHLOROPLASTIC_MITOCHONDRIAL 2"/>
    <property type="match status" value="1"/>
</dbReference>
<dbReference type="HAMAP" id="MF_00255">
    <property type="entry name" value="Gly_tRNA_synth_beta"/>
    <property type="match status" value="1"/>
</dbReference>
<dbReference type="PANTHER" id="PTHR30075">
    <property type="entry name" value="GLYCYL-TRNA SYNTHETASE"/>
    <property type="match status" value="1"/>
</dbReference>
<evidence type="ECO:0000256" key="1">
    <source>
        <dbReference type="ARBA" id="ARBA00004496"/>
    </source>
</evidence>
<evidence type="ECO:0000256" key="7">
    <source>
        <dbReference type="ARBA" id="ARBA00022917"/>
    </source>
</evidence>
<dbReference type="InterPro" id="IPR006194">
    <property type="entry name" value="Gly-tRNA-synth_heterodimer"/>
</dbReference>
<evidence type="ECO:0000256" key="5">
    <source>
        <dbReference type="ARBA" id="ARBA00022741"/>
    </source>
</evidence>
<proteinExistence type="inferred from homology"/>
<evidence type="ECO:0000256" key="8">
    <source>
        <dbReference type="ARBA" id="ARBA00023146"/>
    </source>
</evidence>
<protein>
    <recommendedName>
        <fullName evidence="10">Glycine--tRNA ligase beta subunit</fullName>
        <ecNumber evidence="10">6.1.1.14</ecNumber>
    </recommendedName>
    <alternativeName>
        <fullName evidence="10">Glycyl-tRNA synthetase beta subunit</fullName>
        <shortName evidence="10">GlyRS</shortName>
    </alternativeName>
</protein>
<keyword evidence="5 10" id="KW-0547">Nucleotide-binding</keyword>
<evidence type="ECO:0000256" key="2">
    <source>
        <dbReference type="ARBA" id="ARBA00008226"/>
    </source>
</evidence>
<dbReference type="Pfam" id="PF05746">
    <property type="entry name" value="DALR_1"/>
    <property type="match status" value="1"/>
</dbReference>
<feature type="domain" description="DALR anticodon binding" evidence="11">
    <location>
        <begin position="583"/>
        <end position="674"/>
    </location>
</feature>
<dbReference type="PROSITE" id="PS50861">
    <property type="entry name" value="AA_TRNA_LIGASE_II_GLYAB"/>
    <property type="match status" value="1"/>
</dbReference>
<comment type="similarity">
    <text evidence="2 10">Belongs to the class-II aminoacyl-tRNA synthetase family.</text>
</comment>
<organism evidence="12 13">
    <name type="scientific">Lederbergia lenta</name>
    <name type="common">Bacillus lentus</name>
    <dbReference type="NCBI Taxonomy" id="1467"/>
    <lineage>
        <taxon>Bacteria</taxon>
        <taxon>Bacillati</taxon>
        <taxon>Bacillota</taxon>
        <taxon>Bacilli</taxon>
        <taxon>Bacillales</taxon>
        <taxon>Bacillaceae</taxon>
        <taxon>Lederbergia</taxon>
    </lineage>
</organism>
<dbReference type="EC" id="6.1.1.14" evidence="10"/>
<keyword evidence="6 10" id="KW-0067">ATP-binding</keyword>
<evidence type="ECO:0000256" key="10">
    <source>
        <dbReference type="HAMAP-Rule" id="MF_00255"/>
    </source>
</evidence>